<dbReference type="GO" id="GO:0003677">
    <property type="term" value="F:DNA binding"/>
    <property type="evidence" value="ECO:0007669"/>
    <property type="project" value="UniProtKB-KW"/>
</dbReference>
<proteinExistence type="inferred from homology"/>
<dbReference type="RefSeq" id="WP_008478128.1">
    <property type="nucleotide sequence ID" value="NZ_CAGS01000241.1"/>
</dbReference>
<dbReference type="GO" id="GO:0016987">
    <property type="term" value="F:sigma factor activity"/>
    <property type="evidence" value="ECO:0007669"/>
    <property type="project" value="UniProtKB-KW"/>
</dbReference>
<dbReference type="InterPro" id="IPR039425">
    <property type="entry name" value="RNA_pol_sigma-70-like"/>
</dbReference>
<dbReference type="Gene3D" id="1.10.10.10">
    <property type="entry name" value="Winged helix-like DNA-binding domain superfamily/Winged helix DNA-binding domain"/>
    <property type="match status" value="1"/>
</dbReference>
<evidence type="ECO:0000313" key="8">
    <source>
        <dbReference type="Proteomes" id="UP000004221"/>
    </source>
</evidence>
<evidence type="ECO:0000256" key="5">
    <source>
        <dbReference type="ARBA" id="ARBA00023163"/>
    </source>
</evidence>
<keyword evidence="5" id="KW-0804">Transcription</keyword>
<dbReference type="Proteomes" id="UP000004221">
    <property type="component" value="Unassembled WGS sequence"/>
</dbReference>
<reference evidence="7 8" key="1">
    <citation type="journal article" date="2012" name="ISME J.">
        <title>Nitrification expanded: discovery, physiology and genomics of a nitrite-oxidizing bacterium from the phylum Chloroflexi.</title>
        <authorList>
            <person name="Sorokin D.Y."/>
            <person name="Lucker S."/>
            <person name="Vejmelkova D."/>
            <person name="Kostrikina N.A."/>
            <person name="Kleerebezem R."/>
            <person name="Rijpstra W.I."/>
            <person name="Damste J.S."/>
            <person name="Le Paslier D."/>
            <person name="Muyzer G."/>
            <person name="Wagner M."/>
            <person name="van Loosdrecht M.C."/>
            <person name="Daims H."/>
        </authorList>
    </citation>
    <scope>NUCLEOTIDE SEQUENCE [LARGE SCALE GENOMIC DNA]</scope>
    <source>
        <strain evidence="8">none</strain>
    </source>
</reference>
<dbReference type="Pfam" id="PF08281">
    <property type="entry name" value="Sigma70_r4_2"/>
    <property type="match status" value="1"/>
</dbReference>
<dbReference type="SUPFAM" id="SSF88946">
    <property type="entry name" value="Sigma2 domain of RNA polymerase sigma factors"/>
    <property type="match status" value="1"/>
</dbReference>
<dbReference type="InterPro" id="IPR013325">
    <property type="entry name" value="RNA_pol_sigma_r2"/>
</dbReference>
<evidence type="ECO:0000313" key="7">
    <source>
        <dbReference type="EMBL" id="CCF84176.1"/>
    </source>
</evidence>
<name>I4EHL4_9BACT</name>
<keyword evidence="8" id="KW-1185">Reference proteome</keyword>
<sequence length="257" mass="29843">MPSDASSRSQGGEHASTIESLERYIDPLYSYILRRVRQLEGQGIIYRGALSAPALVNETILSALRDIQKRPSEVSFYSWLRHLARKIVDREVTRVQEEERYEASLDVPVPRRVRPLPDHPPPERFHLIDVLPDPREPKPWTVLENRRLQDYFSRMLGELPEAWREPFLLSMVDDYSIEEIAEIEGTSVAEVNHAIELAREWIQAKLAEEYEQQLPIRPWETLIRVAEEARIPDVYRSGLLERLRSARQASEGLSEIP</sequence>
<dbReference type="AlphaFoldDB" id="I4EHL4"/>
<evidence type="ECO:0000256" key="3">
    <source>
        <dbReference type="ARBA" id="ARBA00023082"/>
    </source>
</evidence>
<accession>I4EHL4</accession>
<keyword evidence="4" id="KW-0238">DNA-binding</keyword>
<feature type="domain" description="RNA polymerase sigma factor 70 region 4 type 2" evidence="6">
    <location>
        <begin position="151"/>
        <end position="201"/>
    </location>
</feature>
<dbReference type="SUPFAM" id="SSF88659">
    <property type="entry name" value="Sigma3 and sigma4 domains of RNA polymerase sigma factors"/>
    <property type="match status" value="1"/>
</dbReference>
<dbReference type="InterPro" id="IPR013249">
    <property type="entry name" value="RNA_pol_sigma70_r4_t2"/>
</dbReference>
<dbReference type="GO" id="GO:0006352">
    <property type="term" value="P:DNA-templated transcription initiation"/>
    <property type="evidence" value="ECO:0007669"/>
    <property type="project" value="InterPro"/>
</dbReference>
<dbReference type="EMBL" id="CAGS01000241">
    <property type="protein sequence ID" value="CCF84176.1"/>
    <property type="molecule type" value="Genomic_DNA"/>
</dbReference>
<gene>
    <name evidence="7" type="ORF">NITHO_3150002</name>
</gene>
<protein>
    <submittedName>
        <fullName evidence="7">Putative RNA polymerase, sigma-24 subunit, ECF subfamily</fullName>
    </submittedName>
</protein>
<organism evidence="7 8">
    <name type="scientific">Nitrolancea hollandica Lb</name>
    <dbReference type="NCBI Taxonomy" id="1129897"/>
    <lineage>
        <taxon>Bacteria</taxon>
        <taxon>Pseudomonadati</taxon>
        <taxon>Thermomicrobiota</taxon>
        <taxon>Thermomicrobia</taxon>
        <taxon>Sphaerobacterales</taxon>
        <taxon>Sphaerobacterineae</taxon>
        <taxon>Sphaerobacteraceae</taxon>
        <taxon>Nitrolancea</taxon>
    </lineage>
</organism>
<dbReference type="PANTHER" id="PTHR43133">
    <property type="entry name" value="RNA POLYMERASE ECF-TYPE SIGMA FACTO"/>
    <property type="match status" value="1"/>
</dbReference>
<dbReference type="PANTHER" id="PTHR43133:SF8">
    <property type="entry name" value="RNA POLYMERASE SIGMA FACTOR HI_1459-RELATED"/>
    <property type="match status" value="1"/>
</dbReference>
<evidence type="ECO:0000256" key="2">
    <source>
        <dbReference type="ARBA" id="ARBA00023015"/>
    </source>
</evidence>
<evidence type="ECO:0000256" key="4">
    <source>
        <dbReference type="ARBA" id="ARBA00023125"/>
    </source>
</evidence>
<keyword evidence="3" id="KW-0731">Sigma factor</keyword>
<evidence type="ECO:0000256" key="1">
    <source>
        <dbReference type="ARBA" id="ARBA00010641"/>
    </source>
</evidence>
<comment type="similarity">
    <text evidence="1">Belongs to the sigma-70 factor family. ECF subfamily.</text>
</comment>
<keyword evidence="2" id="KW-0805">Transcription regulation</keyword>
<dbReference type="InterPro" id="IPR013324">
    <property type="entry name" value="RNA_pol_sigma_r3/r4-like"/>
</dbReference>
<dbReference type="InterPro" id="IPR036388">
    <property type="entry name" value="WH-like_DNA-bd_sf"/>
</dbReference>
<comment type="caution">
    <text evidence="7">The sequence shown here is derived from an EMBL/GenBank/DDBJ whole genome shotgun (WGS) entry which is preliminary data.</text>
</comment>
<dbReference type="OrthoDB" id="9784272at2"/>
<dbReference type="Gene3D" id="1.10.1740.10">
    <property type="match status" value="1"/>
</dbReference>
<evidence type="ECO:0000259" key="6">
    <source>
        <dbReference type="Pfam" id="PF08281"/>
    </source>
</evidence>